<organism evidence="1 2">
    <name type="scientific">Acetitomaculum ruminis DSM 5522</name>
    <dbReference type="NCBI Taxonomy" id="1120918"/>
    <lineage>
        <taxon>Bacteria</taxon>
        <taxon>Bacillati</taxon>
        <taxon>Bacillota</taxon>
        <taxon>Clostridia</taxon>
        <taxon>Lachnospirales</taxon>
        <taxon>Lachnospiraceae</taxon>
        <taxon>Acetitomaculum</taxon>
    </lineage>
</organism>
<evidence type="ECO:0000313" key="2">
    <source>
        <dbReference type="Proteomes" id="UP000198838"/>
    </source>
</evidence>
<gene>
    <name evidence="1" type="ORF">SAMN05216249_1364</name>
</gene>
<dbReference type="RefSeq" id="WP_092874958.1">
    <property type="nucleotide sequence ID" value="NZ_FOJY01000036.1"/>
</dbReference>
<sequence>MSEKKYDYGDLSLKQRTLLRCLLKGMSYVQAYKKAYPDSKMLDDNIPNQVNKMIKNTGGKFPKFSQVYQRMKKEADEEAKKQAIADSVEILEFYSALIRGQMEEEVVVLSTDVKKGTSKAEKIKKGASLKDRKSAADSLAKHYGLLNEKIKLDVTPIVIKDDIGDDEDDD</sequence>
<dbReference type="STRING" id="1120918.SAMN05216249_1364"/>
<reference evidence="1 2" key="1">
    <citation type="submission" date="2016-10" db="EMBL/GenBank/DDBJ databases">
        <authorList>
            <person name="de Groot N.N."/>
        </authorList>
    </citation>
    <scope>NUCLEOTIDE SEQUENCE [LARGE SCALE GENOMIC DNA]</scope>
    <source>
        <strain evidence="1 2">DSM 5522</strain>
    </source>
</reference>
<protein>
    <submittedName>
        <fullName evidence="1">Terminase small subunit</fullName>
    </submittedName>
</protein>
<dbReference type="EMBL" id="FOJY01000036">
    <property type="protein sequence ID" value="SFB39885.1"/>
    <property type="molecule type" value="Genomic_DNA"/>
</dbReference>
<dbReference type="AlphaFoldDB" id="A0A1I1AP96"/>
<name>A0A1I1AP96_9FIRM</name>
<accession>A0A1I1AP96</accession>
<proteinExistence type="predicted"/>
<dbReference type="Proteomes" id="UP000198838">
    <property type="component" value="Unassembled WGS sequence"/>
</dbReference>
<evidence type="ECO:0000313" key="1">
    <source>
        <dbReference type="EMBL" id="SFB39885.1"/>
    </source>
</evidence>
<dbReference type="GO" id="GO:0051276">
    <property type="term" value="P:chromosome organization"/>
    <property type="evidence" value="ECO:0007669"/>
    <property type="project" value="InterPro"/>
</dbReference>
<keyword evidence="2" id="KW-1185">Reference proteome</keyword>
<dbReference type="Gene3D" id="6.10.140.2160">
    <property type="match status" value="1"/>
</dbReference>